<reference evidence="5 6" key="1">
    <citation type="submission" date="2013-08" db="EMBL/GenBank/DDBJ databases">
        <authorList>
            <person name="Durkin A.S."/>
            <person name="Haft D.R."/>
            <person name="McCorrison J."/>
            <person name="Torralba M."/>
            <person name="Gillis M."/>
            <person name="Haft D.H."/>
            <person name="Methe B."/>
            <person name="Sutton G."/>
            <person name="Nelson K.E."/>
        </authorList>
    </citation>
    <scope>NUCLEOTIDE SEQUENCE [LARGE SCALE GENOMIC DNA]</scope>
    <source>
        <strain evidence="4 6">ATCC 35536</strain>
        <strain evidence="3 5">VPI DR56BR1116</strain>
    </source>
</reference>
<evidence type="ECO:0000313" key="4">
    <source>
        <dbReference type="EMBL" id="ERJ98478.1"/>
    </source>
</evidence>
<dbReference type="Proteomes" id="UP000016412">
    <property type="component" value="Unassembled WGS sequence"/>
</dbReference>
<keyword evidence="2" id="KW-0472">Membrane</keyword>
<organism evidence="3 5">
    <name type="scientific">Treponema socranskii subsp. socranskii VPI DR56BR1116 = ATCC 35536</name>
    <dbReference type="NCBI Taxonomy" id="1125725"/>
    <lineage>
        <taxon>Bacteria</taxon>
        <taxon>Pseudomonadati</taxon>
        <taxon>Spirochaetota</taxon>
        <taxon>Spirochaetia</taxon>
        <taxon>Spirochaetales</taxon>
        <taxon>Treponemataceae</taxon>
        <taxon>Treponema</taxon>
    </lineage>
</organism>
<dbReference type="EMBL" id="AUZJ01000066">
    <property type="protein sequence ID" value="ERF59608.1"/>
    <property type="molecule type" value="Genomic_DNA"/>
</dbReference>
<feature type="compositionally biased region" description="Basic and acidic residues" evidence="1">
    <location>
        <begin position="71"/>
        <end position="106"/>
    </location>
</feature>
<gene>
    <name evidence="4" type="ORF">HMPREF0860_0288</name>
    <name evidence="3" type="ORF">HMPREF1325_1697</name>
</gene>
<feature type="region of interest" description="Disordered" evidence="1">
    <location>
        <begin position="47"/>
        <end position="106"/>
    </location>
</feature>
<dbReference type="AlphaFoldDB" id="U1FIN2"/>
<evidence type="ECO:0000313" key="6">
    <source>
        <dbReference type="Proteomes" id="UP000016646"/>
    </source>
</evidence>
<accession>U1FIN2</accession>
<sequence>MIGKSDFFDGIKALFSGRKKYVAFISGTLILMTCIALAVFIVQKSKKKRRAPVAERTFTPSHELLAPDGPQEQKDYIASREARDAWSDADTDRWFTPPEGKEMEDLRRANDKIVSDILGAAP</sequence>
<proteinExistence type="predicted"/>
<dbReference type="eggNOG" id="ENOG5030UMI">
    <property type="taxonomic scope" value="Bacteria"/>
</dbReference>
<evidence type="ECO:0000256" key="1">
    <source>
        <dbReference type="SAM" id="MobiDB-lite"/>
    </source>
</evidence>
<evidence type="ECO:0000256" key="2">
    <source>
        <dbReference type="SAM" id="Phobius"/>
    </source>
</evidence>
<dbReference type="STRING" id="1125725.HMPREF1325_1697"/>
<dbReference type="PATRIC" id="fig|1125725.3.peg.2449"/>
<keyword evidence="2" id="KW-0812">Transmembrane</keyword>
<evidence type="ECO:0000313" key="3">
    <source>
        <dbReference type="EMBL" id="ERF59608.1"/>
    </source>
</evidence>
<protein>
    <submittedName>
        <fullName evidence="3">Uncharacterized protein</fullName>
    </submittedName>
</protein>
<dbReference type="RefSeq" id="WP_021331497.1">
    <property type="nucleotide sequence ID" value="NZ_AUZJ01000066.1"/>
</dbReference>
<name>U1FIN2_TRESO</name>
<feature type="transmembrane region" description="Helical" evidence="2">
    <location>
        <begin position="21"/>
        <end position="42"/>
    </location>
</feature>
<keyword evidence="6" id="KW-1185">Reference proteome</keyword>
<dbReference type="EMBL" id="AVQI01000080">
    <property type="protein sequence ID" value="ERJ98478.1"/>
    <property type="molecule type" value="Genomic_DNA"/>
</dbReference>
<evidence type="ECO:0000313" key="5">
    <source>
        <dbReference type="Proteomes" id="UP000016412"/>
    </source>
</evidence>
<dbReference type="Proteomes" id="UP000016646">
    <property type="component" value="Unassembled WGS sequence"/>
</dbReference>
<keyword evidence="2" id="KW-1133">Transmembrane helix</keyword>
<comment type="caution">
    <text evidence="3">The sequence shown here is derived from an EMBL/GenBank/DDBJ whole genome shotgun (WGS) entry which is preliminary data.</text>
</comment>
<dbReference type="OrthoDB" id="360754at2"/>